<feature type="chain" id="PRO_5042882042" evidence="1">
    <location>
        <begin position="23"/>
        <end position="91"/>
    </location>
</feature>
<name>A0AAN5D797_9BILA</name>
<dbReference type="AlphaFoldDB" id="A0AAN5D797"/>
<dbReference type="EMBL" id="BTRK01000006">
    <property type="protein sequence ID" value="GMR58038.1"/>
    <property type="molecule type" value="Genomic_DNA"/>
</dbReference>
<evidence type="ECO:0000313" key="3">
    <source>
        <dbReference type="Proteomes" id="UP001328107"/>
    </source>
</evidence>
<feature type="signal peptide" evidence="1">
    <location>
        <begin position="1"/>
        <end position="22"/>
    </location>
</feature>
<gene>
    <name evidence="2" type="ORF">PMAYCL1PPCAC_28233</name>
</gene>
<comment type="caution">
    <text evidence="2">The sequence shown here is derived from an EMBL/GenBank/DDBJ whole genome shotgun (WGS) entry which is preliminary data.</text>
</comment>
<dbReference type="Proteomes" id="UP001328107">
    <property type="component" value="Unassembled WGS sequence"/>
</dbReference>
<evidence type="ECO:0000256" key="1">
    <source>
        <dbReference type="SAM" id="SignalP"/>
    </source>
</evidence>
<keyword evidence="1" id="KW-0732">Signal</keyword>
<reference evidence="3" key="1">
    <citation type="submission" date="2022-10" db="EMBL/GenBank/DDBJ databases">
        <title>Genome assembly of Pristionchus species.</title>
        <authorList>
            <person name="Yoshida K."/>
            <person name="Sommer R.J."/>
        </authorList>
    </citation>
    <scope>NUCLEOTIDE SEQUENCE [LARGE SCALE GENOMIC DNA]</scope>
    <source>
        <strain evidence="3">RS5460</strain>
    </source>
</reference>
<feature type="non-terminal residue" evidence="2">
    <location>
        <position position="1"/>
    </location>
</feature>
<evidence type="ECO:0000313" key="2">
    <source>
        <dbReference type="EMBL" id="GMR58038.1"/>
    </source>
</evidence>
<keyword evidence="3" id="KW-1185">Reference proteome</keyword>
<sequence length="91" mass="10305">LFRSLLLLFLLLPLLFSAPLLGFNMTFNGKEFAKNNTNAFEARGEYGVAFNVPENLNQRRYLGMTREAATEMVNRFIKQSLEASGGKLFKP</sequence>
<proteinExistence type="predicted"/>
<accession>A0AAN5D797</accession>
<organism evidence="2 3">
    <name type="scientific">Pristionchus mayeri</name>
    <dbReference type="NCBI Taxonomy" id="1317129"/>
    <lineage>
        <taxon>Eukaryota</taxon>
        <taxon>Metazoa</taxon>
        <taxon>Ecdysozoa</taxon>
        <taxon>Nematoda</taxon>
        <taxon>Chromadorea</taxon>
        <taxon>Rhabditida</taxon>
        <taxon>Rhabditina</taxon>
        <taxon>Diplogasteromorpha</taxon>
        <taxon>Diplogasteroidea</taxon>
        <taxon>Neodiplogasteridae</taxon>
        <taxon>Pristionchus</taxon>
    </lineage>
</organism>
<protein>
    <submittedName>
        <fullName evidence="2">Uncharacterized protein</fullName>
    </submittedName>
</protein>